<dbReference type="Proteomes" id="UP000054771">
    <property type="component" value="Unassembled WGS sequence"/>
</dbReference>
<name>A0A0U4ZU40_ASPCI</name>
<dbReference type="AlphaFoldDB" id="A0A0U4ZU40"/>
<keyword evidence="3" id="KW-1185">Reference proteome</keyword>
<dbReference type="PANTHER" id="PTHR17630">
    <property type="entry name" value="DIENELACTONE HYDROLASE"/>
    <property type="match status" value="1"/>
</dbReference>
<dbReference type="OMA" id="PKQKWAK"/>
<sequence>MASNPPGACCASGFKHEGTPIGETKSIGGTETYIVYPKGNQSPEKAVIILSDIFGIYVNAQLLADEYAENGYLAIIPDLFHGDPIKLSDMESGKADLPAWLPNHQSAVVDPVVEASIKYLRQEVGVKRIGAVGYCFGGKYVCRFLKPGKVDVGYTAHPSFVTEEELAAIAGPLSICAAEIDNIFTTPLRHKSEEILIKTGNPWQINLYSGVTHGFAVRADLSNKHHKFAKEQAFCQAVTWFGQYL</sequence>
<dbReference type="Pfam" id="PF01738">
    <property type="entry name" value="DLH"/>
    <property type="match status" value="1"/>
</dbReference>
<dbReference type="InterPro" id="IPR002925">
    <property type="entry name" value="Dienelactn_hydro"/>
</dbReference>
<gene>
    <name evidence="2" type="ORF">ASPCAL02089</name>
</gene>
<dbReference type="InterPro" id="IPR029058">
    <property type="entry name" value="AB_hydrolase_fold"/>
</dbReference>
<dbReference type="Gene3D" id="3.40.50.1820">
    <property type="entry name" value="alpha/beta hydrolase"/>
    <property type="match status" value="1"/>
</dbReference>
<reference evidence="3" key="1">
    <citation type="journal article" date="2016" name="Genome Announc.">
        <title>Draft genome sequences of fungus Aspergillus calidoustus.</title>
        <authorList>
            <person name="Horn F."/>
            <person name="Linde J."/>
            <person name="Mattern D.J."/>
            <person name="Walther G."/>
            <person name="Guthke R."/>
            <person name="Scherlach K."/>
            <person name="Martin K."/>
            <person name="Brakhage A.A."/>
            <person name="Petzke L."/>
            <person name="Valiante V."/>
        </authorList>
    </citation>
    <scope>NUCLEOTIDE SEQUENCE [LARGE SCALE GENOMIC DNA]</scope>
    <source>
        <strain evidence="3">SF006504</strain>
    </source>
</reference>
<dbReference type="PANTHER" id="PTHR17630:SF44">
    <property type="entry name" value="PROTEIN AIM2"/>
    <property type="match status" value="1"/>
</dbReference>
<feature type="domain" description="Dienelactone hydrolase" evidence="1">
    <location>
        <begin position="31"/>
        <end position="245"/>
    </location>
</feature>
<dbReference type="EMBL" id="CDMC01000002">
    <property type="protein sequence ID" value="CEN59645.1"/>
    <property type="molecule type" value="Genomic_DNA"/>
</dbReference>
<accession>A0A0U4ZU40</accession>
<evidence type="ECO:0000259" key="1">
    <source>
        <dbReference type="Pfam" id="PF01738"/>
    </source>
</evidence>
<dbReference type="GO" id="GO:0016787">
    <property type="term" value="F:hydrolase activity"/>
    <property type="evidence" value="ECO:0007669"/>
    <property type="project" value="UniProtKB-KW"/>
</dbReference>
<dbReference type="OrthoDB" id="17560at2759"/>
<dbReference type="SUPFAM" id="SSF53474">
    <property type="entry name" value="alpha/beta-Hydrolases"/>
    <property type="match status" value="1"/>
</dbReference>
<protein>
    <submittedName>
        <fullName evidence="2">Putative Dienelactone hydrolase family protein (AFU_orthologue AFUA_6G12740)</fullName>
    </submittedName>
</protein>
<evidence type="ECO:0000313" key="2">
    <source>
        <dbReference type="EMBL" id="CEN59645.1"/>
    </source>
</evidence>
<proteinExistence type="predicted"/>
<dbReference type="STRING" id="454130.A0A0U4ZU40"/>
<keyword evidence="2" id="KW-0378">Hydrolase</keyword>
<organism evidence="2 3">
    <name type="scientific">Aspergillus calidoustus</name>
    <dbReference type="NCBI Taxonomy" id="454130"/>
    <lineage>
        <taxon>Eukaryota</taxon>
        <taxon>Fungi</taxon>
        <taxon>Dikarya</taxon>
        <taxon>Ascomycota</taxon>
        <taxon>Pezizomycotina</taxon>
        <taxon>Eurotiomycetes</taxon>
        <taxon>Eurotiomycetidae</taxon>
        <taxon>Eurotiales</taxon>
        <taxon>Aspergillaceae</taxon>
        <taxon>Aspergillus</taxon>
        <taxon>Aspergillus subgen. Nidulantes</taxon>
    </lineage>
</organism>
<evidence type="ECO:0000313" key="3">
    <source>
        <dbReference type="Proteomes" id="UP000054771"/>
    </source>
</evidence>